<sequence length="712" mass="79650">MTSWEHASRLEHILKQGILDQSLAASTRLQLLETYDDLLLGDLFTAIEKNVLERLWTLVYYKPIEALRSQLRSQHQQSTPPLTNSQNIKRELSQELQSASATFNSIIIELQARGNLDLVQLAADNFYGQGYPLQPPAERPAIASPTFQSMAFGCIHHCLIYLGDLARYGDAASADLAQLYYRKCLALSPAQGKPYSQLAIVALHKSFYLDAAYWFSLAMSTSQPFTVARENLASLIAKAQVAPSSPPSSTSPLHILKFFKFALSPHDQDMSIPVGYHSEVCTGIDASAKALDCTRLHQVLVLMMAAMQELERKFATDLPSARTRIRSVQVLVLTIIVNIIVSCLSVLADHVGGNSDHLERLFVFLLKEDQDPIMSLLSPVALAAAYLAHNIDLFAIALKYANPVEAVNNVQRLMYAIQNILNASQSVLSEDTLDTQQLASTYMDVSVLPEDADLLGLLSMAGFYRKVERVTLIQYLRNLETNQQGGRSISKVTIERLERIHYLAKRMANDEACLFRFELFKYDSKKGFLVMDDSTKLQIQRERSEALGKEYQKQQVQEAKKSARAIVVVDAGVLLEYLWLVKKWVSRGQCIVVIAQEVLEQLDRLKKGTSEQSISARAATRFLEAHTRIESSRQYLRLQSPVETVAPGNKISLPIPKHTRNLVSCALHFATVLPYDDTDMFMVVCTDDKTRAACKECDLPTTTALEWNSRVG</sequence>
<dbReference type="GO" id="GO:0005737">
    <property type="term" value="C:cytoplasm"/>
    <property type="evidence" value="ECO:0007669"/>
    <property type="project" value="UniProtKB-SubCell"/>
</dbReference>
<feature type="domain" description="Telomerase activating protein Est1-like N-terminal" evidence="6">
    <location>
        <begin position="50"/>
        <end position="169"/>
    </location>
</feature>
<keyword evidence="3" id="KW-0963">Cytoplasm</keyword>
<evidence type="ECO:0000259" key="6">
    <source>
        <dbReference type="Pfam" id="PF10374"/>
    </source>
</evidence>
<dbReference type="RefSeq" id="XP_031023913.1">
    <property type="nucleotide sequence ID" value="XM_031170186.1"/>
</dbReference>
<feature type="domain" description="PIN" evidence="7">
    <location>
        <begin position="567"/>
        <end position="690"/>
    </location>
</feature>
<name>A0A507C461_9FUNG</name>
<dbReference type="GeneID" id="42005483"/>
<proteinExistence type="predicted"/>
<dbReference type="PANTHER" id="PTHR15696">
    <property type="entry name" value="SMG-7 SUPPRESSOR WITH MORPHOLOGICAL EFFECT ON GENITALIA PROTEIN 7"/>
    <property type="match status" value="1"/>
</dbReference>
<protein>
    <recommendedName>
        <fullName evidence="10">PIN domain-containing protein</fullName>
    </recommendedName>
</protein>
<dbReference type="Gene3D" id="3.40.50.1010">
    <property type="entry name" value="5'-nuclease"/>
    <property type="match status" value="1"/>
</dbReference>
<dbReference type="AlphaFoldDB" id="A0A507C461"/>
<dbReference type="PANTHER" id="PTHR15696:SF0">
    <property type="entry name" value="TELOMERASE-BINDING PROTEIN EST1A"/>
    <property type="match status" value="1"/>
</dbReference>
<comment type="caution">
    <text evidence="8">The sequence shown here is derived from an EMBL/GenBank/DDBJ whole genome shotgun (WGS) entry which is preliminary data.</text>
</comment>
<dbReference type="InterPro" id="IPR045153">
    <property type="entry name" value="Est1/Ebs1-like"/>
</dbReference>
<dbReference type="Pfam" id="PF13638">
    <property type="entry name" value="PIN_4"/>
    <property type="match status" value="1"/>
</dbReference>
<evidence type="ECO:0000313" key="9">
    <source>
        <dbReference type="Proteomes" id="UP000319731"/>
    </source>
</evidence>
<evidence type="ECO:0000259" key="7">
    <source>
        <dbReference type="Pfam" id="PF13638"/>
    </source>
</evidence>
<comment type="subcellular location">
    <subcellularLocation>
        <location evidence="2">Cytoplasm</location>
    </subcellularLocation>
    <subcellularLocation>
        <location evidence="1">Nucleus</location>
    </subcellularLocation>
</comment>
<dbReference type="SUPFAM" id="SSF48452">
    <property type="entry name" value="TPR-like"/>
    <property type="match status" value="1"/>
</dbReference>
<dbReference type="EMBL" id="QEAO01000027">
    <property type="protein sequence ID" value="TPX32756.1"/>
    <property type="molecule type" value="Genomic_DNA"/>
</dbReference>
<dbReference type="Proteomes" id="UP000319731">
    <property type="component" value="Unassembled WGS sequence"/>
</dbReference>
<dbReference type="InterPro" id="IPR011990">
    <property type="entry name" value="TPR-like_helical_dom_sf"/>
</dbReference>
<evidence type="ECO:0000256" key="1">
    <source>
        <dbReference type="ARBA" id="ARBA00004123"/>
    </source>
</evidence>
<reference evidence="8 9" key="1">
    <citation type="journal article" date="2019" name="Sci. Rep.">
        <title>Comparative genomics of chytrid fungi reveal insights into the obligate biotrophic and pathogenic lifestyle of Synchytrium endobioticum.</title>
        <authorList>
            <person name="van de Vossenberg B.T.L.H."/>
            <person name="Warris S."/>
            <person name="Nguyen H.D.T."/>
            <person name="van Gent-Pelzer M.P.E."/>
            <person name="Joly D.L."/>
            <person name="van de Geest H.C."/>
            <person name="Bonants P.J.M."/>
            <person name="Smith D.S."/>
            <person name="Levesque C.A."/>
            <person name="van der Lee T.A.J."/>
        </authorList>
    </citation>
    <scope>NUCLEOTIDE SEQUENCE [LARGE SCALE GENOMIC DNA]</scope>
    <source>
        <strain evidence="8 9">JEL517</strain>
    </source>
</reference>
<keyword evidence="9" id="KW-1185">Reference proteome</keyword>
<keyword evidence="4" id="KW-0539">Nucleus</keyword>
<dbReference type="STRING" id="1806994.A0A507C461"/>
<evidence type="ECO:0008006" key="10">
    <source>
        <dbReference type="Google" id="ProtNLM"/>
    </source>
</evidence>
<dbReference type="Gene3D" id="1.25.40.10">
    <property type="entry name" value="Tetratricopeptide repeat domain"/>
    <property type="match status" value="1"/>
</dbReference>
<evidence type="ECO:0000256" key="4">
    <source>
        <dbReference type="ARBA" id="ARBA00023242"/>
    </source>
</evidence>
<dbReference type="InterPro" id="IPR018834">
    <property type="entry name" value="DNA/RNA-bd_Est1-type"/>
</dbReference>
<evidence type="ECO:0000259" key="5">
    <source>
        <dbReference type="Pfam" id="PF10373"/>
    </source>
</evidence>
<dbReference type="GO" id="GO:0005697">
    <property type="term" value="C:telomerase holoenzyme complex"/>
    <property type="evidence" value="ECO:0007669"/>
    <property type="project" value="TreeGrafter"/>
</dbReference>
<dbReference type="GO" id="GO:0000184">
    <property type="term" value="P:nuclear-transcribed mRNA catabolic process, nonsense-mediated decay"/>
    <property type="evidence" value="ECO:0007669"/>
    <property type="project" value="TreeGrafter"/>
</dbReference>
<dbReference type="Pfam" id="PF10374">
    <property type="entry name" value="EST1"/>
    <property type="match status" value="1"/>
</dbReference>
<dbReference type="Pfam" id="PF10373">
    <property type="entry name" value="EST1_DNA_bind"/>
    <property type="match status" value="1"/>
</dbReference>
<dbReference type="InterPro" id="IPR002716">
    <property type="entry name" value="PIN_dom"/>
</dbReference>
<accession>A0A507C461</accession>
<organism evidence="8 9">
    <name type="scientific">Synchytrium microbalum</name>
    <dbReference type="NCBI Taxonomy" id="1806994"/>
    <lineage>
        <taxon>Eukaryota</taxon>
        <taxon>Fungi</taxon>
        <taxon>Fungi incertae sedis</taxon>
        <taxon>Chytridiomycota</taxon>
        <taxon>Chytridiomycota incertae sedis</taxon>
        <taxon>Chytridiomycetes</taxon>
        <taxon>Synchytriales</taxon>
        <taxon>Synchytriaceae</taxon>
        <taxon>Synchytrium</taxon>
    </lineage>
</organism>
<evidence type="ECO:0000256" key="2">
    <source>
        <dbReference type="ARBA" id="ARBA00004496"/>
    </source>
</evidence>
<dbReference type="OrthoDB" id="69928at2759"/>
<dbReference type="GO" id="GO:0070034">
    <property type="term" value="F:telomerase RNA binding"/>
    <property type="evidence" value="ECO:0007669"/>
    <property type="project" value="TreeGrafter"/>
</dbReference>
<gene>
    <name evidence="8" type="ORF">SmJEL517_g04258</name>
</gene>
<evidence type="ECO:0000313" key="8">
    <source>
        <dbReference type="EMBL" id="TPX32756.1"/>
    </source>
</evidence>
<dbReference type="GO" id="GO:0042162">
    <property type="term" value="F:telomeric DNA binding"/>
    <property type="evidence" value="ECO:0007669"/>
    <property type="project" value="TreeGrafter"/>
</dbReference>
<dbReference type="InterPro" id="IPR019458">
    <property type="entry name" value="Est1-like_N"/>
</dbReference>
<feature type="domain" description="DNA/RNA-binding" evidence="5">
    <location>
        <begin position="177"/>
        <end position="458"/>
    </location>
</feature>
<evidence type="ECO:0000256" key="3">
    <source>
        <dbReference type="ARBA" id="ARBA00022490"/>
    </source>
</evidence>